<keyword evidence="2" id="KW-0808">Transferase</keyword>
<evidence type="ECO:0000259" key="1">
    <source>
        <dbReference type="Pfam" id="PF08484"/>
    </source>
</evidence>
<dbReference type="InterPro" id="IPR013691">
    <property type="entry name" value="MeTrfase_14"/>
</dbReference>
<accession>A0A7C2A6K3</accession>
<dbReference type="AlphaFoldDB" id="A0A7C2A6K3"/>
<proteinExistence type="predicted"/>
<evidence type="ECO:0000313" key="2">
    <source>
        <dbReference type="EMBL" id="HEC73672.1"/>
    </source>
</evidence>
<dbReference type="Pfam" id="PF08484">
    <property type="entry name" value="Methyltransf_14"/>
    <property type="match status" value="1"/>
</dbReference>
<protein>
    <submittedName>
        <fullName evidence="2">Methyltransferase domain-containing protein</fullName>
    </submittedName>
</protein>
<organism evidence="2">
    <name type="scientific">Methylophaga aminisulfidivorans</name>
    <dbReference type="NCBI Taxonomy" id="230105"/>
    <lineage>
        <taxon>Bacteria</taxon>
        <taxon>Pseudomonadati</taxon>
        <taxon>Pseudomonadota</taxon>
        <taxon>Gammaproteobacteria</taxon>
        <taxon>Thiotrichales</taxon>
        <taxon>Piscirickettsiaceae</taxon>
        <taxon>Methylophaga</taxon>
    </lineage>
</organism>
<dbReference type="GO" id="GO:0008168">
    <property type="term" value="F:methyltransferase activity"/>
    <property type="evidence" value="ECO:0007669"/>
    <property type="project" value="UniProtKB-KW"/>
</dbReference>
<gene>
    <name evidence="2" type="ORF">ENI26_04770</name>
</gene>
<sequence>MLRKFCRVCKQPLVDEPLVKLKNMPASAQSLPSEDELVNDKPIDMMLFQCSGCGVVQHNSEPVSYYREVIRATAVSSQMSLFRLEQFKKWVSKYCLASKKVIEIGCGRGEYMEIMKRTEVDLYGLEYGADSVLSCQTRNLSVEKGFVDRDLQITNAPFDAFYILNFLEHMPDISCNLRTIAVNLTDEAVGLVEVPNFDMILKESMFSEVIADHLFYFTESSLRNTMELNGFEVIATQKIWSDYIISMEVRKRPKLNLSSFVSSQAELTEALNVFIEQYPENTVAVWGAGHQSLAILAMANIENKVAFVVDSAEFKQNKYTPASHIPIYPPKILKNSSVEAVIIIAGGFSDEITKIIRRDYASISTVVKVCGVGLMYA</sequence>
<feature type="domain" description="C-methyltransferase" evidence="1">
    <location>
        <begin position="279"/>
        <end position="354"/>
    </location>
</feature>
<comment type="caution">
    <text evidence="2">The sequence shown here is derived from an EMBL/GenBank/DDBJ whole genome shotgun (WGS) entry which is preliminary data.</text>
</comment>
<dbReference type="Gene3D" id="6.20.50.110">
    <property type="entry name" value="Methyltransferase, zinc-binding domain"/>
    <property type="match status" value="1"/>
</dbReference>
<dbReference type="Gene3D" id="3.40.50.720">
    <property type="entry name" value="NAD(P)-binding Rossmann-like Domain"/>
    <property type="match status" value="1"/>
</dbReference>
<dbReference type="SUPFAM" id="SSF53335">
    <property type="entry name" value="S-adenosyl-L-methionine-dependent methyltransferases"/>
    <property type="match status" value="1"/>
</dbReference>
<name>A0A7C2A6K3_9GAMM</name>
<dbReference type="GO" id="GO:0032259">
    <property type="term" value="P:methylation"/>
    <property type="evidence" value="ECO:0007669"/>
    <property type="project" value="UniProtKB-KW"/>
</dbReference>
<dbReference type="InterPro" id="IPR038576">
    <property type="entry name" value="Methyltransf_Zn-bd_dom_put_sf"/>
</dbReference>
<dbReference type="Proteomes" id="UP000886384">
    <property type="component" value="Unassembled WGS sequence"/>
</dbReference>
<dbReference type="Pfam" id="PF13489">
    <property type="entry name" value="Methyltransf_23"/>
    <property type="match status" value="1"/>
</dbReference>
<dbReference type="EMBL" id="DRHY01000100">
    <property type="protein sequence ID" value="HEC73672.1"/>
    <property type="molecule type" value="Genomic_DNA"/>
</dbReference>
<keyword evidence="2" id="KW-0489">Methyltransferase</keyword>
<dbReference type="Gene3D" id="3.40.50.150">
    <property type="entry name" value="Vaccinia Virus protein VP39"/>
    <property type="match status" value="1"/>
</dbReference>
<reference evidence="2" key="1">
    <citation type="journal article" date="2020" name="mSystems">
        <title>Genome- and Community-Level Interaction Insights into Carbon Utilization and Element Cycling Functions of Hydrothermarchaeota in Hydrothermal Sediment.</title>
        <authorList>
            <person name="Zhou Z."/>
            <person name="Liu Y."/>
            <person name="Xu W."/>
            <person name="Pan J."/>
            <person name="Luo Z.H."/>
            <person name="Li M."/>
        </authorList>
    </citation>
    <scope>NUCLEOTIDE SEQUENCE [LARGE SCALE GENOMIC DNA]</scope>
    <source>
        <strain evidence="2">HyVt-380</strain>
    </source>
</reference>
<dbReference type="InterPro" id="IPR029063">
    <property type="entry name" value="SAM-dependent_MTases_sf"/>
</dbReference>